<gene>
    <name evidence="2" type="ORF">H0E87_002216</name>
</gene>
<dbReference type="AlphaFoldDB" id="A0A8T2ZUG8"/>
<dbReference type="EMBL" id="JACEGQ020000001">
    <property type="protein sequence ID" value="KAH8521076.1"/>
    <property type="molecule type" value="Genomic_DNA"/>
</dbReference>
<feature type="region of interest" description="Disordered" evidence="1">
    <location>
        <begin position="1"/>
        <end position="28"/>
    </location>
</feature>
<accession>A0A8T2ZUG8</accession>
<protein>
    <submittedName>
        <fullName evidence="2">Uncharacterized protein</fullName>
    </submittedName>
</protein>
<feature type="non-terminal residue" evidence="2">
    <location>
        <position position="1"/>
    </location>
</feature>
<keyword evidence="3" id="KW-1185">Reference proteome</keyword>
<reference evidence="2" key="1">
    <citation type="journal article" date="2021" name="J. Hered.">
        <title>Genome Assembly of Salicaceae Populus deltoides (Eastern Cottonwood) I-69 Based on Nanopore Sequencing and Hi-C Technologies.</title>
        <authorList>
            <person name="Bai S."/>
            <person name="Wu H."/>
            <person name="Zhang J."/>
            <person name="Pan Z."/>
            <person name="Zhao W."/>
            <person name="Li Z."/>
            <person name="Tong C."/>
        </authorList>
    </citation>
    <scope>NUCLEOTIDE SEQUENCE</scope>
    <source>
        <tissue evidence="2">Leaf</tissue>
    </source>
</reference>
<feature type="compositionally biased region" description="Polar residues" evidence="1">
    <location>
        <begin position="17"/>
        <end position="28"/>
    </location>
</feature>
<name>A0A8T2ZUG8_POPDE</name>
<evidence type="ECO:0000313" key="2">
    <source>
        <dbReference type="EMBL" id="KAH8521076.1"/>
    </source>
</evidence>
<organism evidence="2 3">
    <name type="scientific">Populus deltoides</name>
    <name type="common">Eastern poplar</name>
    <name type="synonym">Eastern cottonwood</name>
    <dbReference type="NCBI Taxonomy" id="3696"/>
    <lineage>
        <taxon>Eukaryota</taxon>
        <taxon>Viridiplantae</taxon>
        <taxon>Streptophyta</taxon>
        <taxon>Embryophyta</taxon>
        <taxon>Tracheophyta</taxon>
        <taxon>Spermatophyta</taxon>
        <taxon>Magnoliopsida</taxon>
        <taxon>eudicotyledons</taxon>
        <taxon>Gunneridae</taxon>
        <taxon>Pentapetalae</taxon>
        <taxon>rosids</taxon>
        <taxon>fabids</taxon>
        <taxon>Malpighiales</taxon>
        <taxon>Salicaceae</taxon>
        <taxon>Saliceae</taxon>
        <taxon>Populus</taxon>
    </lineage>
</organism>
<feature type="non-terminal residue" evidence="2">
    <location>
        <position position="71"/>
    </location>
</feature>
<comment type="caution">
    <text evidence="2">The sequence shown here is derived from an EMBL/GenBank/DDBJ whole genome shotgun (WGS) entry which is preliminary data.</text>
</comment>
<proteinExistence type="predicted"/>
<evidence type="ECO:0000256" key="1">
    <source>
        <dbReference type="SAM" id="MobiDB-lite"/>
    </source>
</evidence>
<dbReference type="Proteomes" id="UP000807159">
    <property type="component" value="Chromosome 1"/>
</dbReference>
<sequence>AEVAVAPKRRKKVVNKQDATVQSSNKESNMAKAMLRLQDLDRRLFHNCDVKGVELATAPTCVAYMHPETAQ</sequence>
<evidence type="ECO:0000313" key="3">
    <source>
        <dbReference type="Proteomes" id="UP000807159"/>
    </source>
</evidence>